<gene>
    <name evidence="2" type="ORF">ABC977_01915</name>
</gene>
<name>A0ABV4B9U9_9GAMM</name>
<feature type="compositionally biased region" description="Low complexity" evidence="1">
    <location>
        <begin position="79"/>
        <end position="96"/>
    </location>
</feature>
<evidence type="ECO:0000313" key="2">
    <source>
        <dbReference type="EMBL" id="MEY6431159.1"/>
    </source>
</evidence>
<evidence type="ECO:0000256" key="1">
    <source>
        <dbReference type="SAM" id="MobiDB-lite"/>
    </source>
</evidence>
<sequence>MTDSRFDLVFAGQLVAGVDPLVARWQLQAVFELSDEAVARLFSGHRIVIKRNVDPDTASRYQERFREAGASIELIPVIDADPTDPTGATDQAAAPGMKAAATRLTLAPPGSPLLDDLHRPSHGGPPAPDTSHLSLATGTNWTLEDSARHPPPAPIPDTSHLTLEPVVPETK</sequence>
<evidence type="ECO:0000313" key="3">
    <source>
        <dbReference type="Proteomes" id="UP001564408"/>
    </source>
</evidence>
<dbReference type="Proteomes" id="UP001564408">
    <property type="component" value="Unassembled WGS sequence"/>
</dbReference>
<proteinExistence type="predicted"/>
<accession>A0ABV4B9U9</accession>
<protein>
    <submittedName>
        <fullName evidence="2">Uncharacterized protein</fullName>
    </submittedName>
</protein>
<feature type="region of interest" description="Disordered" evidence="1">
    <location>
        <begin position="106"/>
        <end position="171"/>
    </location>
</feature>
<reference evidence="2 3" key="1">
    <citation type="submission" date="2024-05" db="EMBL/GenBank/DDBJ databases">
        <title>Genome Sequence and Characterization of the New Strain Purple Sulfur Bacterium of Genus Thioalkalicoccus.</title>
        <authorList>
            <person name="Bryantseva I.A."/>
            <person name="Kyndt J.A."/>
            <person name="Imhoff J.F."/>
        </authorList>
    </citation>
    <scope>NUCLEOTIDE SEQUENCE [LARGE SCALE GENOMIC DNA]</scope>
    <source>
        <strain evidence="2 3">Um2</strain>
    </source>
</reference>
<feature type="region of interest" description="Disordered" evidence="1">
    <location>
        <begin position="79"/>
        <end position="98"/>
    </location>
</feature>
<feature type="compositionally biased region" description="Polar residues" evidence="1">
    <location>
        <begin position="131"/>
        <end position="143"/>
    </location>
</feature>
<dbReference type="RefSeq" id="WP_369665544.1">
    <property type="nucleotide sequence ID" value="NZ_JBDKXB010000002.1"/>
</dbReference>
<comment type="caution">
    <text evidence="2">The sequence shown here is derived from an EMBL/GenBank/DDBJ whole genome shotgun (WGS) entry which is preliminary data.</text>
</comment>
<organism evidence="2 3">
    <name type="scientific">Thioalkalicoccus limnaeus</name>
    <dbReference type="NCBI Taxonomy" id="120681"/>
    <lineage>
        <taxon>Bacteria</taxon>
        <taxon>Pseudomonadati</taxon>
        <taxon>Pseudomonadota</taxon>
        <taxon>Gammaproteobacteria</taxon>
        <taxon>Chromatiales</taxon>
        <taxon>Chromatiaceae</taxon>
        <taxon>Thioalkalicoccus</taxon>
    </lineage>
</organism>
<dbReference type="EMBL" id="JBDKXB010000002">
    <property type="protein sequence ID" value="MEY6431159.1"/>
    <property type="molecule type" value="Genomic_DNA"/>
</dbReference>
<keyword evidence="3" id="KW-1185">Reference proteome</keyword>